<reference evidence="2" key="1">
    <citation type="journal article" date="2019" name="Int. J. Syst. Evol. Microbiol.">
        <title>The Global Catalogue of Microorganisms (GCM) 10K type strain sequencing project: providing services to taxonomists for standard genome sequencing and annotation.</title>
        <authorList>
            <consortium name="The Broad Institute Genomics Platform"/>
            <consortium name="The Broad Institute Genome Sequencing Center for Infectious Disease"/>
            <person name="Wu L."/>
            <person name="Ma J."/>
        </authorList>
    </citation>
    <scope>NUCLEOTIDE SEQUENCE [LARGE SCALE GENOMIC DNA]</scope>
    <source>
        <strain evidence="2">KCTC 12848</strain>
    </source>
</reference>
<dbReference type="EMBL" id="JBHSJB010000033">
    <property type="protein sequence ID" value="MFC5058574.1"/>
    <property type="molecule type" value="Genomic_DNA"/>
</dbReference>
<evidence type="ECO:0000313" key="2">
    <source>
        <dbReference type="Proteomes" id="UP001595833"/>
    </source>
</evidence>
<keyword evidence="2" id="KW-1185">Reference proteome</keyword>
<sequence>MNPRFLIPGALAAVAALVLVLVLTAEPDVPVADLPATPTIAGSLRLEPRLPAAGDEVEVRATLAADRPVTLRALTVRAVHYGTGESHDFPELRDQDLGTGTREVVLSRRFDTPGEYRYYLAYLLDDRWRSLEPWEEFTIR</sequence>
<proteinExistence type="predicted"/>
<gene>
    <name evidence="1" type="ORF">ACFPFM_33090</name>
</gene>
<organism evidence="1 2">
    <name type="scientific">Saccharothrix xinjiangensis</name>
    <dbReference type="NCBI Taxonomy" id="204798"/>
    <lineage>
        <taxon>Bacteria</taxon>
        <taxon>Bacillati</taxon>
        <taxon>Actinomycetota</taxon>
        <taxon>Actinomycetes</taxon>
        <taxon>Pseudonocardiales</taxon>
        <taxon>Pseudonocardiaceae</taxon>
        <taxon>Saccharothrix</taxon>
    </lineage>
</organism>
<name>A0ABV9YB32_9PSEU</name>
<evidence type="ECO:0000313" key="1">
    <source>
        <dbReference type="EMBL" id="MFC5058574.1"/>
    </source>
</evidence>
<comment type="caution">
    <text evidence="1">The sequence shown here is derived from an EMBL/GenBank/DDBJ whole genome shotgun (WGS) entry which is preliminary data.</text>
</comment>
<accession>A0ABV9YB32</accession>
<dbReference type="Proteomes" id="UP001595833">
    <property type="component" value="Unassembled WGS sequence"/>
</dbReference>
<protein>
    <submittedName>
        <fullName evidence="1">Uncharacterized protein</fullName>
    </submittedName>
</protein>
<dbReference type="RefSeq" id="WP_344038895.1">
    <property type="nucleotide sequence ID" value="NZ_BAAAKE010000013.1"/>
</dbReference>